<accession>X1HYB5</accession>
<name>X1HYB5_9ZZZZ</name>
<dbReference type="EMBL" id="BARU01026226">
    <property type="protein sequence ID" value="GAH75151.1"/>
    <property type="molecule type" value="Genomic_DNA"/>
</dbReference>
<feature type="non-terminal residue" evidence="1">
    <location>
        <position position="1"/>
    </location>
</feature>
<dbReference type="AlphaFoldDB" id="X1HYB5"/>
<sequence>PGVGGIKFQIGIDCLLPLSILSKIYSKNKTTQRDD</sequence>
<protein>
    <submittedName>
        <fullName evidence="1">Uncharacterized protein</fullName>
    </submittedName>
</protein>
<comment type="caution">
    <text evidence="1">The sequence shown here is derived from an EMBL/GenBank/DDBJ whole genome shotgun (WGS) entry which is preliminary data.</text>
</comment>
<organism evidence="1">
    <name type="scientific">marine sediment metagenome</name>
    <dbReference type="NCBI Taxonomy" id="412755"/>
    <lineage>
        <taxon>unclassified sequences</taxon>
        <taxon>metagenomes</taxon>
        <taxon>ecological metagenomes</taxon>
    </lineage>
</organism>
<evidence type="ECO:0000313" key="1">
    <source>
        <dbReference type="EMBL" id="GAH75151.1"/>
    </source>
</evidence>
<proteinExistence type="predicted"/>
<gene>
    <name evidence="1" type="ORF">S03H2_42158</name>
</gene>
<reference evidence="1" key="1">
    <citation type="journal article" date="2014" name="Front. Microbiol.">
        <title>High frequency of phylogenetically diverse reductive dehalogenase-homologous genes in deep subseafloor sedimentary metagenomes.</title>
        <authorList>
            <person name="Kawai M."/>
            <person name="Futagami T."/>
            <person name="Toyoda A."/>
            <person name="Takaki Y."/>
            <person name="Nishi S."/>
            <person name="Hori S."/>
            <person name="Arai W."/>
            <person name="Tsubouchi T."/>
            <person name="Morono Y."/>
            <person name="Uchiyama I."/>
            <person name="Ito T."/>
            <person name="Fujiyama A."/>
            <person name="Inagaki F."/>
            <person name="Takami H."/>
        </authorList>
    </citation>
    <scope>NUCLEOTIDE SEQUENCE</scope>
    <source>
        <strain evidence="1">Expedition CK06-06</strain>
    </source>
</reference>